<dbReference type="EMBL" id="FMJE01000003">
    <property type="protein sequence ID" value="SCM80390.1"/>
    <property type="molecule type" value="Genomic_DNA"/>
</dbReference>
<dbReference type="PANTHER" id="PTHR34475">
    <property type="match status" value="1"/>
</dbReference>
<dbReference type="InterPro" id="IPR025194">
    <property type="entry name" value="RodZ-like_C"/>
</dbReference>
<dbReference type="Pfam" id="PF13413">
    <property type="entry name" value="HTH_25"/>
    <property type="match status" value="1"/>
</dbReference>
<accession>A0A212LSG6</accession>
<dbReference type="InterPro" id="IPR010982">
    <property type="entry name" value="Lambda_DNA-bd_dom_sf"/>
</dbReference>
<proteinExistence type="predicted"/>
<feature type="region of interest" description="Disordered" evidence="1">
    <location>
        <begin position="127"/>
        <end position="169"/>
    </location>
</feature>
<feature type="region of interest" description="Disordered" evidence="1">
    <location>
        <begin position="79"/>
        <end position="98"/>
    </location>
</feature>
<dbReference type="InterPro" id="IPR050400">
    <property type="entry name" value="Bact_Cytoskel_RodZ"/>
</dbReference>
<name>A0A212LSG6_9FIRM</name>
<dbReference type="Gene3D" id="1.10.260.40">
    <property type="entry name" value="lambda repressor-like DNA-binding domains"/>
    <property type="match status" value="1"/>
</dbReference>
<feature type="compositionally biased region" description="Low complexity" evidence="1">
    <location>
        <begin position="140"/>
        <end position="163"/>
    </location>
</feature>
<gene>
    <name evidence="3" type="ORF">KL86SPO_30568</name>
</gene>
<feature type="domain" description="Cytoskeleton protein RodZ-like C-terminal" evidence="2">
    <location>
        <begin position="181"/>
        <end position="244"/>
    </location>
</feature>
<reference evidence="3" key="1">
    <citation type="submission" date="2016-08" db="EMBL/GenBank/DDBJ databases">
        <authorList>
            <person name="Seilhamer J.J."/>
        </authorList>
    </citation>
    <scope>NUCLEOTIDE SEQUENCE</scope>
    <source>
        <strain evidence="3">86</strain>
    </source>
</reference>
<organism evidence="3">
    <name type="scientific">uncultured Sporomusa sp</name>
    <dbReference type="NCBI Taxonomy" id="307249"/>
    <lineage>
        <taxon>Bacteria</taxon>
        <taxon>Bacillati</taxon>
        <taxon>Bacillota</taxon>
        <taxon>Negativicutes</taxon>
        <taxon>Selenomonadales</taxon>
        <taxon>Sporomusaceae</taxon>
        <taxon>Sporomusa</taxon>
        <taxon>environmental samples</taxon>
    </lineage>
</organism>
<dbReference type="PANTHER" id="PTHR34475:SF1">
    <property type="entry name" value="CYTOSKELETON PROTEIN RODZ"/>
    <property type="match status" value="1"/>
</dbReference>
<sequence>MQTVGELLRAERLKKDLSIKDVESAISIRALYLNAIEEGNYGVIPGEVYVKGFIRNYATFLGLDPQQVMEIYRQNKGQVTESVPESSQQEEDPVSRPPQSGNAWFKWLGIAVVAAGIVAGVTWWSSGSQKPVPTPPPQSAAPKQPEQAMQQPAAQQPASNPMPSTQSALPVQPAAKVIVNVKYNSQCWTQVMADGKEIYEGIPKRGESLTWEAVNTLTAKFGNAGAVEVVYNGNAVGKIGGNGEVIVKTFTLTGITQ</sequence>
<evidence type="ECO:0000259" key="2">
    <source>
        <dbReference type="Pfam" id="PF13464"/>
    </source>
</evidence>
<evidence type="ECO:0000256" key="1">
    <source>
        <dbReference type="SAM" id="MobiDB-lite"/>
    </source>
</evidence>
<dbReference type="RefSeq" id="WP_288183818.1">
    <property type="nucleotide sequence ID" value="NZ_LT608335.1"/>
</dbReference>
<dbReference type="GO" id="GO:0003677">
    <property type="term" value="F:DNA binding"/>
    <property type="evidence" value="ECO:0007669"/>
    <property type="project" value="InterPro"/>
</dbReference>
<dbReference type="Pfam" id="PF13464">
    <property type="entry name" value="RodZ_C"/>
    <property type="match status" value="1"/>
</dbReference>
<evidence type="ECO:0000313" key="3">
    <source>
        <dbReference type="EMBL" id="SCM80390.1"/>
    </source>
</evidence>
<dbReference type="AlphaFoldDB" id="A0A212LSG6"/>
<protein>
    <submittedName>
        <fullName evidence="3">Transcriptional regulator, XRE family</fullName>
    </submittedName>
</protein>